<evidence type="ECO:0000313" key="2">
    <source>
        <dbReference type="Proteomes" id="UP001396334"/>
    </source>
</evidence>
<name>A0ABR2T899_9ROSI</name>
<reference evidence="1 2" key="1">
    <citation type="journal article" date="2024" name="G3 (Bethesda)">
        <title>Genome assembly of Hibiscus sabdariffa L. provides insights into metabolisms of medicinal natural products.</title>
        <authorList>
            <person name="Kim T."/>
        </authorList>
    </citation>
    <scope>NUCLEOTIDE SEQUENCE [LARGE SCALE GENOMIC DNA]</scope>
    <source>
        <strain evidence="1">TK-2024</strain>
        <tissue evidence="1">Old leaves</tissue>
    </source>
</reference>
<comment type="caution">
    <text evidence="1">The sequence shown here is derived from an EMBL/GenBank/DDBJ whole genome shotgun (WGS) entry which is preliminary data.</text>
</comment>
<keyword evidence="2" id="KW-1185">Reference proteome</keyword>
<dbReference type="EMBL" id="JBBPBN010000007">
    <property type="protein sequence ID" value="KAK9033721.1"/>
    <property type="molecule type" value="Genomic_DNA"/>
</dbReference>
<proteinExistence type="predicted"/>
<dbReference type="Proteomes" id="UP001396334">
    <property type="component" value="Unassembled WGS sequence"/>
</dbReference>
<accession>A0ABR2T899</accession>
<organism evidence="1 2">
    <name type="scientific">Hibiscus sabdariffa</name>
    <name type="common">roselle</name>
    <dbReference type="NCBI Taxonomy" id="183260"/>
    <lineage>
        <taxon>Eukaryota</taxon>
        <taxon>Viridiplantae</taxon>
        <taxon>Streptophyta</taxon>
        <taxon>Embryophyta</taxon>
        <taxon>Tracheophyta</taxon>
        <taxon>Spermatophyta</taxon>
        <taxon>Magnoliopsida</taxon>
        <taxon>eudicotyledons</taxon>
        <taxon>Gunneridae</taxon>
        <taxon>Pentapetalae</taxon>
        <taxon>rosids</taxon>
        <taxon>malvids</taxon>
        <taxon>Malvales</taxon>
        <taxon>Malvaceae</taxon>
        <taxon>Malvoideae</taxon>
        <taxon>Hibiscus</taxon>
    </lineage>
</organism>
<sequence>MLVLLGKDCHTVLFFVTCRSLEQGSLRSDGGDNSCSLRRHSRNQYRQTGSDVQADICIEPGGLLDAHIYFTCSLATNFHEDCLGVVGS</sequence>
<gene>
    <name evidence="1" type="ORF">V6N11_049906</name>
</gene>
<protein>
    <recommendedName>
        <fullName evidence="3">Secreted protein</fullName>
    </recommendedName>
</protein>
<evidence type="ECO:0000313" key="1">
    <source>
        <dbReference type="EMBL" id="KAK9033721.1"/>
    </source>
</evidence>
<evidence type="ECO:0008006" key="3">
    <source>
        <dbReference type="Google" id="ProtNLM"/>
    </source>
</evidence>